<accession>A0A7C8I372</accession>
<sequence>MPSSKKRIDTWIDDIPDSKLEGGSFGSGTIYTDDDLRIDNQGLTTATADKSHSLQKASPCTMAMVHVPVDEVWSAAQIKEALKKDNDGMPKENTKRKK</sequence>
<reference evidence="1 2" key="1">
    <citation type="submission" date="2020-01" db="EMBL/GenBank/DDBJ databases">
        <authorList>
            <consortium name="DOE Joint Genome Institute"/>
            <person name="Haridas S."/>
            <person name="Albert R."/>
            <person name="Binder M."/>
            <person name="Bloem J."/>
            <person name="Labutti K."/>
            <person name="Salamov A."/>
            <person name="Andreopoulos B."/>
            <person name="Baker S.E."/>
            <person name="Barry K."/>
            <person name="Bills G."/>
            <person name="Bluhm B.H."/>
            <person name="Cannon C."/>
            <person name="Castanera R."/>
            <person name="Culley D.E."/>
            <person name="Daum C."/>
            <person name="Ezra D."/>
            <person name="Gonzalez J.B."/>
            <person name="Henrissat B."/>
            <person name="Kuo A."/>
            <person name="Liang C."/>
            <person name="Lipzen A."/>
            <person name="Lutzoni F."/>
            <person name="Magnuson J."/>
            <person name="Mondo S."/>
            <person name="Nolan M."/>
            <person name="Ohm R."/>
            <person name="Pangilinan J."/>
            <person name="Park H.-J.H."/>
            <person name="Ramirez L."/>
            <person name="Alfaro M."/>
            <person name="Sun H."/>
            <person name="Tritt A."/>
            <person name="Yoshinaga Y."/>
            <person name="Zwiers L.-H.L."/>
            <person name="Turgeon B.G."/>
            <person name="Goodwin S.B."/>
            <person name="Spatafora J.W."/>
            <person name="Crous P.W."/>
            <person name="Grigoriev I.V."/>
        </authorList>
    </citation>
    <scope>NUCLEOTIDE SEQUENCE [LARGE SCALE GENOMIC DNA]</scope>
    <source>
        <strain evidence="1 2">CBS 611.86</strain>
    </source>
</reference>
<dbReference type="AlphaFoldDB" id="A0A7C8I372"/>
<comment type="caution">
    <text evidence="1">The sequence shown here is derived from an EMBL/GenBank/DDBJ whole genome shotgun (WGS) entry which is preliminary data.</text>
</comment>
<gene>
    <name evidence="1" type="ORF">BDV95DRAFT_504120</name>
</gene>
<evidence type="ECO:0000313" key="2">
    <source>
        <dbReference type="Proteomes" id="UP000481861"/>
    </source>
</evidence>
<organism evidence="1 2">
    <name type="scientific">Massariosphaeria phaeospora</name>
    <dbReference type="NCBI Taxonomy" id="100035"/>
    <lineage>
        <taxon>Eukaryota</taxon>
        <taxon>Fungi</taxon>
        <taxon>Dikarya</taxon>
        <taxon>Ascomycota</taxon>
        <taxon>Pezizomycotina</taxon>
        <taxon>Dothideomycetes</taxon>
        <taxon>Pleosporomycetidae</taxon>
        <taxon>Pleosporales</taxon>
        <taxon>Pleosporales incertae sedis</taxon>
        <taxon>Massariosphaeria</taxon>
    </lineage>
</organism>
<dbReference type="Proteomes" id="UP000481861">
    <property type="component" value="Unassembled WGS sequence"/>
</dbReference>
<keyword evidence="2" id="KW-1185">Reference proteome</keyword>
<protein>
    <submittedName>
        <fullName evidence="1">Uncharacterized protein</fullName>
    </submittedName>
</protein>
<name>A0A7C8I372_9PLEO</name>
<dbReference type="OrthoDB" id="3521506at2759"/>
<evidence type="ECO:0000313" key="1">
    <source>
        <dbReference type="EMBL" id="KAF2866811.1"/>
    </source>
</evidence>
<proteinExistence type="predicted"/>
<dbReference type="EMBL" id="JAADJZ010000026">
    <property type="protein sequence ID" value="KAF2866811.1"/>
    <property type="molecule type" value="Genomic_DNA"/>
</dbReference>